<name>A0A4Y2T3D0_ARAVE</name>
<organism evidence="2 3">
    <name type="scientific">Araneus ventricosus</name>
    <name type="common">Orbweaver spider</name>
    <name type="synonym">Epeira ventricosa</name>
    <dbReference type="NCBI Taxonomy" id="182803"/>
    <lineage>
        <taxon>Eukaryota</taxon>
        <taxon>Metazoa</taxon>
        <taxon>Ecdysozoa</taxon>
        <taxon>Arthropoda</taxon>
        <taxon>Chelicerata</taxon>
        <taxon>Arachnida</taxon>
        <taxon>Araneae</taxon>
        <taxon>Araneomorphae</taxon>
        <taxon>Entelegynae</taxon>
        <taxon>Araneoidea</taxon>
        <taxon>Araneidae</taxon>
        <taxon>Araneus</taxon>
    </lineage>
</organism>
<proteinExistence type="predicted"/>
<sequence length="100" mass="11615">MIRKRLIKKNILAISIWSKANRVHQNRAEVKNGDVCNDVAVDLVDVRGKLQNRRSLQRRLTCYETARFESYQSKSISEQPHLSEPYHGIRPRTSQIVEVA</sequence>
<accession>A0A4Y2T3D0</accession>
<reference evidence="2 3" key="1">
    <citation type="journal article" date="2019" name="Sci. Rep.">
        <title>Orb-weaving spider Araneus ventricosus genome elucidates the spidroin gene catalogue.</title>
        <authorList>
            <person name="Kono N."/>
            <person name="Nakamura H."/>
            <person name="Ohtoshi R."/>
            <person name="Moran D.A.P."/>
            <person name="Shinohara A."/>
            <person name="Yoshida Y."/>
            <person name="Fujiwara M."/>
            <person name="Mori M."/>
            <person name="Tomita M."/>
            <person name="Arakawa K."/>
        </authorList>
    </citation>
    <scope>NUCLEOTIDE SEQUENCE [LARGE SCALE GENOMIC DNA]</scope>
</reference>
<protein>
    <submittedName>
        <fullName evidence="2">Uncharacterized protein</fullName>
    </submittedName>
</protein>
<keyword evidence="3" id="KW-1185">Reference proteome</keyword>
<dbReference type="Proteomes" id="UP000499080">
    <property type="component" value="Unassembled WGS sequence"/>
</dbReference>
<comment type="caution">
    <text evidence="2">The sequence shown here is derived from an EMBL/GenBank/DDBJ whole genome shotgun (WGS) entry which is preliminary data.</text>
</comment>
<gene>
    <name evidence="2" type="ORF">AVEN_229338_1</name>
</gene>
<feature type="region of interest" description="Disordered" evidence="1">
    <location>
        <begin position="74"/>
        <end position="100"/>
    </location>
</feature>
<dbReference type="AlphaFoldDB" id="A0A4Y2T3D0"/>
<evidence type="ECO:0000256" key="1">
    <source>
        <dbReference type="SAM" id="MobiDB-lite"/>
    </source>
</evidence>
<evidence type="ECO:0000313" key="2">
    <source>
        <dbReference type="EMBL" id="GBN94006.1"/>
    </source>
</evidence>
<evidence type="ECO:0000313" key="3">
    <source>
        <dbReference type="Proteomes" id="UP000499080"/>
    </source>
</evidence>
<dbReference type="EMBL" id="BGPR01025251">
    <property type="protein sequence ID" value="GBN94006.1"/>
    <property type="molecule type" value="Genomic_DNA"/>
</dbReference>